<dbReference type="EMBL" id="BFAA01026924">
    <property type="protein sequence ID" value="GCB81754.1"/>
    <property type="molecule type" value="Genomic_DNA"/>
</dbReference>
<evidence type="ECO:0000313" key="1">
    <source>
        <dbReference type="EMBL" id="GCB81754.1"/>
    </source>
</evidence>
<dbReference type="Proteomes" id="UP000288216">
    <property type="component" value="Unassembled WGS sequence"/>
</dbReference>
<keyword evidence="2" id="KW-1185">Reference proteome</keyword>
<protein>
    <submittedName>
        <fullName evidence="1">Uncharacterized protein</fullName>
    </submittedName>
</protein>
<dbReference type="AlphaFoldDB" id="A0A401Q8Q5"/>
<gene>
    <name evidence="1" type="ORF">scyTo_0023176</name>
</gene>
<accession>A0A401Q8Q5</accession>
<name>A0A401Q8Q5_SCYTO</name>
<sequence>MKTARSYKDAGVLTCSEIKKNQPVTATAVQTVPVSSLQVQVVPPDVFMNLRFPSEVCQKPLLTPTDHATPDQ</sequence>
<feature type="non-terminal residue" evidence="1">
    <location>
        <position position="72"/>
    </location>
</feature>
<reference evidence="1 2" key="1">
    <citation type="journal article" date="2018" name="Nat. Ecol. Evol.">
        <title>Shark genomes provide insights into elasmobranch evolution and the origin of vertebrates.</title>
        <authorList>
            <person name="Hara Y"/>
            <person name="Yamaguchi K"/>
            <person name="Onimaru K"/>
            <person name="Kadota M"/>
            <person name="Koyanagi M"/>
            <person name="Keeley SD"/>
            <person name="Tatsumi K"/>
            <person name="Tanaka K"/>
            <person name="Motone F"/>
            <person name="Kageyama Y"/>
            <person name="Nozu R"/>
            <person name="Adachi N"/>
            <person name="Nishimura O"/>
            <person name="Nakagawa R"/>
            <person name="Tanegashima C"/>
            <person name="Kiyatake I"/>
            <person name="Matsumoto R"/>
            <person name="Murakumo K"/>
            <person name="Nishida K"/>
            <person name="Terakita A"/>
            <person name="Kuratani S"/>
            <person name="Sato K"/>
            <person name="Hyodo S Kuraku.S."/>
        </authorList>
    </citation>
    <scope>NUCLEOTIDE SEQUENCE [LARGE SCALE GENOMIC DNA]</scope>
</reference>
<organism evidence="1 2">
    <name type="scientific">Scyliorhinus torazame</name>
    <name type="common">Cloudy catshark</name>
    <name type="synonym">Catulus torazame</name>
    <dbReference type="NCBI Taxonomy" id="75743"/>
    <lineage>
        <taxon>Eukaryota</taxon>
        <taxon>Metazoa</taxon>
        <taxon>Chordata</taxon>
        <taxon>Craniata</taxon>
        <taxon>Vertebrata</taxon>
        <taxon>Chondrichthyes</taxon>
        <taxon>Elasmobranchii</taxon>
        <taxon>Galeomorphii</taxon>
        <taxon>Galeoidea</taxon>
        <taxon>Carcharhiniformes</taxon>
        <taxon>Scyliorhinidae</taxon>
        <taxon>Scyliorhinus</taxon>
    </lineage>
</organism>
<proteinExistence type="predicted"/>
<evidence type="ECO:0000313" key="2">
    <source>
        <dbReference type="Proteomes" id="UP000288216"/>
    </source>
</evidence>
<comment type="caution">
    <text evidence="1">The sequence shown here is derived from an EMBL/GenBank/DDBJ whole genome shotgun (WGS) entry which is preliminary data.</text>
</comment>